<dbReference type="FunFam" id="1.10.238.10:FF:000585">
    <property type="entry name" value="Calcium-dependent protein kinase-a"/>
    <property type="match status" value="1"/>
</dbReference>
<dbReference type="FunCoup" id="G0R176">
    <property type="interactions" value="5"/>
</dbReference>
<feature type="domain" description="EF-hand" evidence="11">
    <location>
        <begin position="438"/>
        <end position="473"/>
    </location>
</feature>
<dbReference type="GO" id="GO:0004674">
    <property type="term" value="F:protein serine/threonine kinase activity"/>
    <property type="evidence" value="ECO:0007669"/>
    <property type="project" value="UniProtKB-KW"/>
</dbReference>
<dbReference type="SMART" id="SM00220">
    <property type="entry name" value="S_TKc"/>
    <property type="match status" value="1"/>
</dbReference>
<dbReference type="PANTHER" id="PTHR24349">
    <property type="entry name" value="SERINE/THREONINE-PROTEIN KINASE"/>
    <property type="match status" value="1"/>
</dbReference>
<dbReference type="eggNOG" id="KOG0032">
    <property type="taxonomic scope" value="Eukaryota"/>
</dbReference>
<evidence type="ECO:0000256" key="4">
    <source>
        <dbReference type="ARBA" id="ARBA00022741"/>
    </source>
</evidence>
<keyword evidence="6" id="KW-0106">Calcium</keyword>
<keyword evidence="5 12" id="KW-0418">Kinase</keyword>
<dbReference type="Pfam" id="PF13499">
    <property type="entry name" value="EF-hand_7"/>
    <property type="match status" value="2"/>
</dbReference>
<evidence type="ECO:0000256" key="2">
    <source>
        <dbReference type="ARBA" id="ARBA00022527"/>
    </source>
</evidence>
<comment type="similarity">
    <text evidence="8">Belongs to the protein kinase superfamily. Ser/Thr protein kinase family. CDPK subfamily.</text>
</comment>
<dbReference type="InterPro" id="IPR050205">
    <property type="entry name" value="CDPK_Ser/Thr_kinases"/>
</dbReference>
<dbReference type="SMART" id="SM00054">
    <property type="entry name" value="EFh"/>
    <property type="match status" value="4"/>
</dbReference>
<keyword evidence="2" id="KW-0723">Serine/threonine-protein kinase</keyword>
<dbReference type="Pfam" id="PF00069">
    <property type="entry name" value="Pkinase"/>
    <property type="match status" value="1"/>
</dbReference>
<dbReference type="PROSITE" id="PS50222">
    <property type="entry name" value="EF_HAND_2"/>
    <property type="match status" value="4"/>
</dbReference>
<dbReference type="EC" id="4.2.3.25" evidence="12"/>
<dbReference type="InterPro" id="IPR018247">
    <property type="entry name" value="EF_Hand_1_Ca_BS"/>
</dbReference>
<evidence type="ECO:0000313" key="13">
    <source>
        <dbReference type="Proteomes" id="UP000008983"/>
    </source>
</evidence>
<dbReference type="InterPro" id="IPR000719">
    <property type="entry name" value="Prot_kinase_dom"/>
</dbReference>
<evidence type="ECO:0000256" key="8">
    <source>
        <dbReference type="ARBA" id="ARBA00024334"/>
    </source>
</evidence>
<dbReference type="FunFam" id="1.10.238.10:FF:000299">
    <property type="entry name" value="Uncharacterized protein"/>
    <property type="match status" value="1"/>
</dbReference>
<keyword evidence="9" id="KW-0175">Coiled coil</keyword>
<dbReference type="Gene3D" id="1.10.510.10">
    <property type="entry name" value="Transferase(Phosphotransferase) domain 1"/>
    <property type="match status" value="1"/>
</dbReference>
<name>G0R176_ICHMU</name>
<proteinExistence type="inferred from homology"/>
<feature type="domain" description="EF-hand" evidence="11">
    <location>
        <begin position="367"/>
        <end position="399"/>
    </location>
</feature>
<gene>
    <name evidence="12" type="ORF">IMG5_168880</name>
</gene>
<dbReference type="EMBL" id="GL984210">
    <property type="protein sequence ID" value="EGR28784.1"/>
    <property type="molecule type" value="Genomic_DNA"/>
</dbReference>
<dbReference type="GeneID" id="14904868"/>
<feature type="domain" description="EF-hand" evidence="11">
    <location>
        <begin position="329"/>
        <end position="364"/>
    </location>
</feature>
<keyword evidence="7" id="KW-0067">ATP-binding</keyword>
<reference evidence="12 13" key="1">
    <citation type="submission" date="2011-07" db="EMBL/GenBank/DDBJ databases">
        <authorList>
            <person name="Coyne R."/>
            <person name="Brami D."/>
            <person name="Johnson J."/>
            <person name="Hostetler J."/>
            <person name="Hannick L."/>
            <person name="Clark T."/>
            <person name="Cassidy-Hanley D."/>
            <person name="Inman J."/>
        </authorList>
    </citation>
    <scope>NUCLEOTIDE SEQUENCE [LARGE SCALE GENOMIC DNA]</scope>
    <source>
        <strain evidence="12 13">G5</strain>
    </source>
</reference>
<sequence>ILLQKIKIWIIKMSISKDNGLSNQVKDVQRIIMISILKKFQVVEPMEVFLKQKKKTLKLQEQQNRFLKAKLKILNDLKQKLKLQDHQIILIQLNYMKLMKMKGMFIQLWKYVKVVNYLIELSKKEDLQKQRQDQYYLNNTSFKLLPFQRNSSQRFKTRKLLYLTKHDDSPIKVIDFGLSKNFDQNVSMQTKAGTPYYISPEVLDGKYDQSCDIWSAGVILYILLSGVPPFFGDDDSEILQAVKKGVFTYEIPEFEGVSKSAKDLISQMITKPEKRYKPEQVLNHPWMKEELKNKNKQLPLNFNALKNFTQHHKLKKVALSFIASQLSENEISELGKLFRQLDKNGDGVLTIDEIRDGLTNSSDKNLEEVRKVISSIDTDGSGKIDYTEFLAATMEKSLYMKEDKLHQAFKMLDQDGNGKITKQELKAVLGRDQSFAKQNDNYWDDMIKEVDKNGDGEIDYNEFIDMMNIITYKK</sequence>
<dbReference type="GO" id="GO:0005524">
    <property type="term" value="F:ATP binding"/>
    <property type="evidence" value="ECO:0007669"/>
    <property type="project" value="UniProtKB-KW"/>
</dbReference>
<evidence type="ECO:0000259" key="10">
    <source>
        <dbReference type="PROSITE" id="PS50011"/>
    </source>
</evidence>
<keyword evidence="4" id="KW-0547">Nucleotide-binding</keyword>
<dbReference type="InterPro" id="IPR011009">
    <property type="entry name" value="Kinase-like_dom_sf"/>
</dbReference>
<comment type="cofactor">
    <cofactor evidence="1">
        <name>Mg(2+)</name>
        <dbReference type="ChEBI" id="CHEBI:18420"/>
    </cofactor>
</comment>
<feature type="non-terminal residue" evidence="12">
    <location>
        <position position="1"/>
    </location>
</feature>
<feature type="domain" description="Protein kinase" evidence="10">
    <location>
        <begin position="1"/>
        <end position="287"/>
    </location>
</feature>
<dbReference type="GO" id="GO:0034007">
    <property type="term" value="F:S-linalool synthase activity"/>
    <property type="evidence" value="ECO:0007669"/>
    <property type="project" value="UniProtKB-EC"/>
</dbReference>
<feature type="domain" description="EF-hand" evidence="11">
    <location>
        <begin position="400"/>
        <end position="435"/>
    </location>
</feature>
<dbReference type="EC" id="3.4.22.54" evidence="12"/>
<dbReference type="PROSITE" id="PS50011">
    <property type="entry name" value="PROTEIN_KINASE_DOM"/>
    <property type="match status" value="1"/>
</dbReference>
<evidence type="ECO:0000256" key="3">
    <source>
        <dbReference type="ARBA" id="ARBA00022679"/>
    </source>
</evidence>
<dbReference type="InterPro" id="IPR002048">
    <property type="entry name" value="EF_hand_dom"/>
</dbReference>
<dbReference type="PROSITE" id="PS00018">
    <property type="entry name" value="EF_HAND_1"/>
    <property type="match status" value="4"/>
</dbReference>
<dbReference type="AlphaFoldDB" id="G0R176"/>
<dbReference type="RefSeq" id="XP_004030020.1">
    <property type="nucleotide sequence ID" value="XM_004029972.1"/>
</dbReference>
<keyword evidence="13" id="KW-1185">Reference proteome</keyword>
<dbReference type="OMA" id="IVHTCHT"/>
<evidence type="ECO:0000256" key="5">
    <source>
        <dbReference type="ARBA" id="ARBA00022777"/>
    </source>
</evidence>
<evidence type="ECO:0000256" key="6">
    <source>
        <dbReference type="ARBA" id="ARBA00022837"/>
    </source>
</evidence>
<dbReference type="OrthoDB" id="40902at2759"/>
<evidence type="ECO:0000256" key="9">
    <source>
        <dbReference type="SAM" id="Coils"/>
    </source>
</evidence>
<feature type="coiled-coil region" evidence="9">
    <location>
        <begin position="50"/>
        <end position="84"/>
    </location>
</feature>
<evidence type="ECO:0000256" key="7">
    <source>
        <dbReference type="ARBA" id="ARBA00022840"/>
    </source>
</evidence>
<dbReference type="Gene3D" id="1.10.238.10">
    <property type="entry name" value="EF-hand"/>
    <property type="match status" value="2"/>
</dbReference>
<dbReference type="EC" id="2.7.11.1" evidence="12"/>
<evidence type="ECO:0000313" key="12">
    <source>
        <dbReference type="EMBL" id="EGR28784.1"/>
    </source>
</evidence>
<keyword evidence="3 12" id="KW-0808">Transferase</keyword>
<evidence type="ECO:0000259" key="11">
    <source>
        <dbReference type="PROSITE" id="PS50222"/>
    </source>
</evidence>
<evidence type="ECO:0000256" key="1">
    <source>
        <dbReference type="ARBA" id="ARBA00001946"/>
    </source>
</evidence>
<keyword evidence="12" id="KW-0456">Lyase</keyword>
<dbReference type="Proteomes" id="UP000008983">
    <property type="component" value="Unassembled WGS sequence"/>
</dbReference>
<dbReference type="SUPFAM" id="SSF47473">
    <property type="entry name" value="EF-hand"/>
    <property type="match status" value="1"/>
</dbReference>
<dbReference type="InParanoid" id="G0R176"/>
<dbReference type="InterPro" id="IPR011992">
    <property type="entry name" value="EF-hand-dom_pair"/>
</dbReference>
<organism evidence="12 13">
    <name type="scientific">Ichthyophthirius multifiliis</name>
    <name type="common">White spot disease agent</name>
    <name type="synonym">Ich</name>
    <dbReference type="NCBI Taxonomy" id="5932"/>
    <lineage>
        <taxon>Eukaryota</taxon>
        <taxon>Sar</taxon>
        <taxon>Alveolata</taxon>
        <taxon>Ciliophora</taxon>
        <taxon>Intramacronucleata</taxon>
        <taxon>Oligohymenophorea</taxon>
        <taxon>Hymenostomatida</taxon>
        <taxon>Ophryoglenina</taxon>
        <taxon>Ichthyophthirius</taxon>
    </lineage>
</organism>
<protein>
    <submittedName>
        <fullName evidence="12">Protein kinase domain protein</fullName>
        <ecNumber evidence="12">2.7.11.1</ecNumber>
        <ecNumber evidence="12">3.4.22.54</ecNumber>
        <ecNumber evidence="12">4.2.3.25</ecNumber>
    </submittedName>
</protein>
<accession>G0R176</accession>
<dbReference type="CDD" id="cd00051">
    <property type="entry name" value="EFh"/>
    <property type="match status" value="1"/>
</dbReference>
<keyword evidence="12" id="KW-0378">Hydrolase</keyword>
<dbReference type="GO" id="GO:0005509">
    <property type="term" value="F:calcium ion binding"/>
    <property type="evidence" value="ECO:0007669"/>
    <property type="project" value="InterPro"/>
</dbReference>
<dbReference type="SUPFAM" id="SSF56112">
    <property type="entry name" value="Protein kinase-like (PK-like)"/>
    <property type="match status" value="1"/>
</dbReference>
<dbReference type="STRING" id="857967.G0R176"/>
<dbReference type="GO" id="GO:0004198">
    <property type="term" value="F:calcium-dependent cysteine-type endopeptidase activity"/>
    <property type="evidence" value="ECO:0007669"/>
    <property type="project" value="UniProtKB-EC"/>
</dbReference>